<reference evidence="2" key="1">
    <citation type="submission" date="2023-02" db="EMBL/GenBank/DDBJ databases">
        <authorList>
            <person name="Palmer J.M."/>
        </authorList>
    </citation>
    <scope>NUCLEOTIDE SEQUENCE</scope>
    <source>
        <strain evidence="2">FW57</strain>
    </source>
</reference>
<organism evidence="2 3">
    <name type="scientific">Staphylotrichum longicolle</name>
    <dbReference type="NCBI Taxonomy" id="669026"/>
    <lineage>
        <taxon>Eukaryota</taxon>
        <taxon>Fungi</taxon>
        <taxon>Dikarya</taxon>
        <taxon>Ascomycota</taxon>
        <taxon>Pezizomycotina</taxon>
        <taxon>Sordariomycetes</taxon>
        <taxon>Sordariomycetidae</taxon>
        <taxon>Sordariales</taxon>
        <taxon>Chaetomiaceae</taxon>
        <taxon>Staphylotrichum</taxon>
    </lineage>
</organism>
<keyword evidence="3" id="KW-1185">Reference proteome</keyword>
<dbReference type="SMART" id="SM00248">
    <property type="entry name" value="ANK"/>
    <property type="match status" value="2"/>
</dbReference>
<dbReference type="AlphaFoldDB" id="A0AAD4F589"/>
<dbReference type="PROSITE" id="PS50088">
    <property type="entry name" value="ANK_REPEAT"/>
    <property type="match status" value="1"/>
</dbReference>
<dbReference type="Proteomes" id="UP001197093">
    <property type="component" value="Unassembled WGS sequence"/>
</dbReference>
<dbReference type="SUPFAM" id="SSF48403">
    <property type="entry name" value="Ankyrin repeat"/>
    <property type="match status" value="1"/>
</dbReference>
<gene>
    <name evidence="2" type="ORF">NEMBOFW57_003770</name>
</gene>
<feature type="repeat" description="ANK" evidence="1">
    <location>
        <begin position="13"/>
        <end position="45"/>
    </location>
</feature>
<comment type="caution">
    <text evidence="2">The sequence shown here is derived from an EMBL/GenBank/DDBJ whole genome shotgun (WGS) entry which is preliminary data.</text>
</comment>
<dbReference type="InterPro" id="IPR002110">
    <property type="entry name" value="Ankyrin_rpt"/>
</dbReference>
<evidence type="ECO:0008006" key="4">
    <source>
        <dbReference type="Google" id="ProtNLM"/>
    </source>
</evidence>
<dbReference type="PANTHER" id="PTHR22677">
    <property type="entry name" value="ANKYRIN REPEAT DOMAIN-CONTAINING PROTEIN 60"/>
    <property type="match status" value="1"/>
</dbReference>
<accession>A0AAD4F589</accession>
<dbReference type="PROSITE" id="PS50297">
    <property type="entry name" value="ANK_REP_REGION"/>
    <property type="match status" value="1"/>
</dbReference>
<evidence type="ECO:0000313" key="3">
    <source>
        <dbReference type="Proteomes" id="UP001197093"/>
    </source>
</evidence>
<dbReference type="Gene3D" id="1.25.40.20">
    <property type="entry name" value="Ankyrin repeat-containing domain"/>
    <property type="match status" value="2"/>
</dbReference>
<dbReference type="InterPro" id="IPR039323">
    <property type="entry name" value="ANKRD_45/46/60"/>
</dbReference>
<evidence type="ECO:0000256" key="1">
    <source>
        <dbReference type="PROSITE-ProRule" id="PRU00023"/>
    </source>
</evidence>
<evidence type="ECO:0000313" key="2">
    <source>
        <dbReference type="EMBL" id="KAG7293713.1"/>
    </source>
</evidence>
<proteinExistence type="predicted"/>
<sequence>MSGLDIDKQDTKKGMSALHCAARNVYPDVVKALLEAGADIALKDAKGRTALTHALESWTSCHITEAEEELVSVLIDADPKAASIDPEVSAICATHGSTELLRKLRQYGADLTLRDRFGWTPIELARKFQQKDAEAYLTRAAWTDALPTRWVNSPRVSSYLRMGYHYQPD</sequence>
<dbReference type="EMBL" id="JAHCVI010000001">
    <property type="protein sequence ID" value="KAG7293713.1"/>
    <property type="molecule type" value="Genomic_DNA"/>
</dbReference>
<dbReference type="Pfam" id="PF12796">
    <property type="entry name" value="Ank_2"/>
    <property type="match status" value="1"/>
</dbReference>
<protein>
    <recommendedName>
        <fullName evidence="4">Ankyrin repeat protein</fullName>
    </recommendedName>
</protein>
<name>A0AAD4F589_9PEZI</name>
<dbReference type="PANTHER" id="PTHR22677:SF4">
    <property type="entry name" value="USHER SYNDROME TYPE-1G PROTEIN-LIKE PROTEIN"/>
    <property type="match status" value="1"/>
</dbReference>
<keyword evidence="1" id="KW-0040">ANK repeat</keyword>
<dbReference type="InterPro" id="IPR036770">
    <property type="entry name" value="Ankyrin_rpt-contain_sf"/>
</dbReference>